<proteinExistence type="predicted"/>
<feature type="non-terminal residue" evidence="1">
    <location>
        <position position="405"/>
    </location>
</feature>
<evidence type="ECO:0000313" key="1">
    <source>
        <dbReference type="EMBL" id="CAG8728049.1"/>
    </source>
</evidence>
<evidence type="ECO:0000313" key="2">
    <source>
        <dbReference type="Proteomes" id="UP000789366"/>
    </source>
</evidence>
<dbReference type="EMBL" id="CAJVPW010032103">
    <property type="protein sequence ID" value="CAG8728049.1"/>
    <property type="molecule type" value="Genomic_DNA"/>
</dbReference>
<reference evidence="1" key="1">
    <citation type="submission" date="2021-06" db="EMBL/GenBank/DDBJ databases">
        <authorList>
            <person name="Kallberg Y."/>
            <person name="Tangrot J."/>
            <person name="Rosling A."/>
        </authorList>
    </citation>
    <scope>NUCLEOTIDE SEQUENCE</scope>
    <source>
        <strain evidence="1">28 12/20/2015</strain>
    </source>
</reference>
<dbReference type="Proteomes" id="UP000789366">
    <property type="component" value="Unassembled WGS sequence"/>
</dbReference>
<organism evidence="1 2">
    <name type="scientific">Cetraspora pellucida</name>
    <dbReference type="NCBI Taxonomy" id="1433469"/>
    <lineage>
        <taxon>Eukaryota</taxon>
        <taxon>Fungi</taxon>
        <taxon>Fungi incertae sedis</taxon>
        <taxon>Mucoromycota</taxon>
        <taxon>Glomeromycotina</taxon>
        <taxon>Glomeromycetes</taxon>
        <taxon>Diversisporales</taxon>
        <taxon>Gigasporaceae</taxon>
        <taxon>Cetraspora</taxon>
    </lineage>
</organism>
<feature type="non-terminal residue" evidence="1">
    <location>
        <position position="1"/>
    </location>
</feature>
<keyword evidence="2" id="KW-1185">Reference proteome</keyword>
<accession>A0ACA9Q0I0</accession>
<name>A0ACA9Q0I0_9GLOM</name>
<gene>
    <name evidence="1" type="ORF">SPELUC_LOCUS12901</name>
</gene>
<protein>
    <submittedName>
        <fullName evidence="1">7834_t:CDS:1</fullName>
    </submittedName>
</protein>
<comment type="caution">
    <text evidence="1">The sequence shown here is derived from an EMBL/GenBank/DDBJ whole genome shotgun (WGS) entry which is preliminary data.</text>
</comment>
<sequence length="405" mass="46264">DLLRELNYKLVAEIAKLRKENTEIPELREKLLRFAEVEAENARLKQIIEENARRNAENAELKSRVGELEARLALLEQGSAVDGMMLSFGQTQNDEEKSNLIAKLDDTASYKMNSDNTPEQIENTSNNTSNSDVYQESNIQYPESLIRTESKSSKDKEIEFLDQVHKETVSIKIRERNQEKKLLQTNNTSISQAENLSSVNASKLPGDLEIYPSNHNQNSKSTILNNSNNEVIIKLDKNLIMEQELKQQLSTFIPTLIISDQIQDQDSSSYYFIEKNNKKINEIVISGVKGKTVTSMVYQEIKLLLPDITDSHVTSKIHLTNTYISLKAPQSKPTYDRSYFCSKTLDQYPNLYREGSNGNNDYYGITNKSLCTLCKLDHDDDNGIEGRYKIGSYYIKCEQRGIEIE</sequence>